<dbReference type="AlphaFoldDB" id="A0A7S0G3S0"/>
<gene>
    <name evidence="1" type="ORF">RMAR0315_LOCUS6571</name>
</gene>
<protein>
    <submittedName>
        <fullName evidence="1">Uncharacterized protein</fullName>
    </submittedName>
</protein>
<proteinExistence type="predicted"/>
<dbReference type="EMBL" id="HBEK01011962">
    <property type="protein sequence ID" value="CAD8396584.1"/>
    <property type="molecule type" value="Transcribed_RNA"/>
</dbReference>
<sequence length="106" mass="11647">MIPLCLVGMGQFFGPLSGCVATHPFGNDGCILYLCFAVNIVDGFKEVTAQQYRAFLSAGIVKMLGIFTEGQTATDRRTADWSNKRLIPIDHLFLELTKRIGHPDIG</sequence>
<reference evidence="1" key="1">
    <citation type="submission" date="2021-01" db="EMBL/GenBank/DDBJ databases">
        <authorList>
            <person name="Corre E."/>
            <person name="Pelletier E."/>
            <person name="Niang G."/>
            <person name="Scheremetjew M."/>
            <person name="Finn R."/>
            <person name="Kale V."/>
            <person name="Holt S."/>
            <person name="Cochrane G."/>
            <person name="Meng A."/>
            <person name="Brown T."/>
            <person name="Cohen L."/>
        </authorList>
    </citation>
    <scope>NUCLEOTIDE SEQUENCE</scope>
    <source>
        <strain evidence="1">UTEX LB 2760</strain>
    </source>
</reference>
<evidence type="ECO:0000313" key="1">
    <source>
        <dbReference type="EMBL" id="CAD8396584.1"/>
    </source>
</evidence>
<name>A0A7S0G3S0_9RHOD</name>
<accession>A0A7S0G3S0</accession>
<organism evidence="1">
    <name type="scientific">Rhodosorus marinus</name>
    <dbReference type="NCBI Taxonomy" id="101924"/>
    <lineage>
        <taxon>Eukaryota</taxon>
        <taxon>Rhodophyta</taxon>
        <taxon>Stylonematophyceae</taxon>
        <taxon>Stylonematales</taxon>
        <taxon>Stylonemataceae</taxon>
        <taxon>Rhodosorus</taxon>
    </lineage>
</organism>